<sequence>MGNPRLVRGGELIRNEIGEWVKGYARAFGCATSVAAELWALNDGIRLCISLKVLALVIELDAKLVIDLLKKDVENSNGINFLIADCREGLKEILLVRIQHCYREVNKCVDALARRGVTLKQDFTIFMEPPSDVAFLLNLDSVGTLYFRNVASSLEVS</sequence>
<accession>A0AAW2C8D9</accession>
<dbReference type="Gene3D" id="3.30.420.10">
    <property type="entry name" value="Ribonuclease H-like superfamily/Ribonuclease H"/>
    <property type="match status" value="1"/>
</dbReference>
<protein>
    <recommendedName>
        <fullName evidence="1">RNase H type-1 domain-containing protein</fullName>
    </recommendedName>
</protein>
<dbReference type="Proteomes" id="UP001459277">
    <property type="component" value="Unassembled WGS sequence"/>
</dbReference>
<dbReference type="InterPro" id="IPR036397">
    <property type="entry name" value="RNaseH_sf"/>
</dbReference>
<evidence type="ECO:0000313" key="3">
    <source>
        <dbReference type="Proteomes" id="UP001459277"/>
    </source>
</evidence>
<dbReference type="GO" id="GO:0004523">
    <property type="term" value="F:RNA-DNA hybrid ribonuclease activity"/>
    <property type="evidence" value="ECO:0007669"/>
    <property type="project" value="InterPro"/>
</dbReference>
<gene>
    <name evidence="2" type="ORF">SO802_023764</name>
</gene>
<evidence type="ECO:0000259" key="1">
    <source>
        <dbReference type="Pfam" id="PF13456"/>
    </source>
</evidence>
<dbReference type="GO" id="GO:0003676">
    <property type="term" value="F:nucleic acid binding"/>
    <property type="evidence" value="ECO:0007669"/>
    <property type="project" value="InterPro"/>
</dbReference>
<dbReference type="SUPFAM" id="SSF53098">
    <property type="entry name" value="Ribonuclease H-like"/>
    <property type="match status" value="1"/>
</dbReference>
<dbReference type="InterPro" id="IPR053151">
    <property type="entry name" value="RNase_H-like"/>
</dbReference>
<dbReference type="AlphaFoldDB" id="A0AAW2C8D9"/>
<keyword evidence="3" id="KW-1185">Reference proteome</keyword>
<name>A0AAW2C8D9_9ROSI</name>
<proteinExistence type="predicted"/>
<evidence type="ECO:0000313" key="2">
    <source>
        <dbReference type="EMBL" id="KAK9994061.1"/>
    </source>
</evidence>
<dbReference type="EMBL" id="JAZDWU010000008">
    <property type="protein sequence ID" value="KAK9994061.1"/>
    <property type="molecule type" value="Genomic_DNA"/>
</dbReference>
<feature type="domain" description="RNase H type-1" evidence="1">
    <location>
        <begin position="10"/>
        <end position="115"/>
    </location>
</feature>
<dbReference type="InterPro" id="IPR002156">
    <property type="entry name" value="RNaseH_domain"/>
</dbReference>
<dbReference type="CDD" id="cd06222">
    <property type="entry name" value="RNase_H_like"/>
    <property type="match status" value="1"/>
</dbReference>
<dbReference type="PANTHER" id="PTHR47723">
    <property type="entry name" value="OS05G0353850 PROTEIN"/>
    <property type="match status" value="1"/>
</dbReference>
<dbReference type="InterPro" id="IPR012337">
    <property type="entry name" value="RNaseH-like_sf"/>
</dbReference>
<comment type="caution">
    <text evidence="2">The sequence shown here is derived from an EMBL/GenBank/DDBJ whole genome shotgun (WGS) entry which is preliminary data.</text>
</comment>
<organism evidence="2 3">
    <name type="scientific">Lithocarpus litseifolius</name>
    <dbReference type="NCBI Taxonomy" id="425828"/>
    <lineage>
        <taxon>Eukaryota</taxon>
        <taxon>Viridiplantae</taxon>
        <taxon>Streptophyta</taxon>
        <taxon>Embryophyta</taxon>
        <taxon>Tracheophyta</taxon>
        <taxon>Spermatophyta</taxon>
        <taxon>Magnoliopsida</taxon>
        <taxon>eudicotyledons</taxon>
        <taxon>Gunneridae</taxon>
        <taxon>Pentapetalae</taxon>
        <taxon>rosids</taxon>
        <taxon>fabids</taxon>
        <taxon>Fagales</taxon>
        <taxon>Fagaceae</taxon>
        <taxon>Lithocarpus</taxon>
    </lineage>
</organism>
<dbReference type="InterPro" id="IPR044730">
    <property type="entry name" value="RNase_H-like_dom_plant"/>
</dbReference>
<reference evidence="2 3" key="1">
    <citation type="submission" date="2024-01" db="EMBL/GenBank/DDBJ databases">
        <title>A telomere-to-telomere, gap-free genome of sweet tea (Lithocarpus litseifolius).</title>
        <authorList>
            <person name="Zhou J."/>
        </authorList>
    </citation>
    <scope>NUCLEOTIDE SEQUENCE [LARGE SCALE GENOMIC DNA]</scope>
    <source>
        <strain evidence="2">Zhou-2022a</strain>
        <tissue evidence="2">Leaf</tissue>
    </source>
</reference>
<dbReference type="Pfam" id="PF13456">
    <property type="entry name" value="RVT_3"/>
    <property type="match status" value="1"/>
</dbReference>
<dbReference type="PANTHER" id="PTHR47723:SF19">
    <property type="entry name" value="POLYNUCLEOTIDYL TRANSFERASE, RIBONUCLEASE H-LIKE SUPERFAMILY PROTEIN"/>
    <property type="match status" value="1"/>
</dbReference>